<dbReference type="EMBL" id="PKPP01000817">
    <property type="protein sequence ID" value="PWA88403.1"/>
    <property type="molecule type" value="Genomic_DNA"/>
</dbReference>
<dbReference type="Proteomes" id="UP000245207">
    <property type="component" value="Unassembled WGS sequence"/>
</dbReference>
<evidence type="ECO:0000313" key="1">
    <source>
        <dbReference type="EMBL" id="PWA88403.1"/>
    </source>
</evidence>
<name>A0A2U1PRP0_ARTAN</name>
<comment type="caution">
    <text evidence="1">The sequence shown here is derived from an EMBL/GenBank/DDBJ whole genome shotgun (WGS) entry which is preliminary data.</text>
</comment>
<reference evidence="1 2" key="1">
    <citation type="journal article" date="2018" name="Mol. Plant">
        <title>The genome of Artemisia annua provides insight into the evolution of Asteraceae family and artemisinin biosynthesis.</title>
        <authorList>
            <person name="Shen Q."/>
            <person name="Zhang L."/>
            <person name="Liao Z."/>
            <person name="Wang S."/>
            <person name="Yan T."/>
            <person name="Shi P."/>
            <person name="Liu M."/>
            <person name="Fu X."/>
            <person name="Pan Q."/>
            <person name="Wang Y."/>
            <person name="Lv Z."/>
            <person name="Lu X."/>
            <person name="Zhang F."/>
            <person name="Jiang W."/>
            <person name="Ma Y."/>
            <person name="Chen M."/>
            <person name="Hao X."/>
            <person name="Li L."/>
            <person name="Tang Y."/>
            <person name="Lv G."/>
            <person name="Zhou Y."/>
            <person name="Sun X."/>
            <person name="Brodelius P.E."/>
            <person name="Rose J.K.C."/>
            <person name="Tang K."/>
        </authorList>
    </citation>
    <scope>NUCLEOTIDE SEQUENCE [LARGE SCALE GENOMIC DNA]</scope>
    <source>
        <strain evidence="2">cv. Huhao1</strain>
        <tissue evidence="1">Leaf</tissue>
    </source>
</reference>
<keyword evidence="2" id="KW-1185">Reference proteome</keyword>
<accession>A0A2U1PRP0</accession>
<gene>
    <name evidence="1" type="ORF">CTI12_AA119890</name>
</gene>
<dbReference type="AlphaFoldDB" id="A0A2U1PRP0"/>
<evidence type="ECO:0000313" key="2">
    <source>
        <dbReference type="Proteomes" id="UP000245207"/>
    </source>
</evidence>
<organism evidence="1 2">
    <name type="scientific">Artemisia annua</name>
    <name type="common">Sweet wormwood</name>
    <dbReference type="NCBI Taxonomy" id="35608"/>
    <lineage>
        <taxon>Eukaryota</taxon>
        <taxon>Viridiplantae</taxon>
        <taxon>Streptophyta</taxon>
        <taxon>Embryophyta</taxon>
        <taxon>Tracheophyta</taxon>
        <taxon>Spermatophyta</taxon>
        <taxon>Magnoliopsida</taxon>
        <taxon>eudicotyledons</taxon>
        <taxon>Gunneridae</taxon>
        <taxon>Pentapetalae</taxon>
        <taxon>asterids</taxon>
        <taxon>campanulids</taxon>
        <taxon>Asterales</taxon>
        <taxon>Asteraceae</taxon>
        <taxon>Asteroideae</taxon>
        <taxon>Anthemideae</taxon>
        <taxon>Artemisiinae</taxon>
        <taxon>Artemisia</taxon>
    </lineage>
</organism>
<dbReference type="GO" id="GO:0006511">
    <property type="term" value="P:ubiquitin-dependent protein catabolic process"/>
    <property type="evidence" value="ECO:0007669"/>
    <property type="project" value="InterPro"/>
</dbReference>
<dbReference type="GO" id="GO:0034098">
    <property type="term" value="C:VCP-NPL4-UFD1 AAA ATPase complex"/>
    <property type="evidence" value="ECO:0007669"/>
    <property type="project" value="TreeGrafter"/>
</dbReference>
<dbReference type="InterPro" id="IPR004854">
    <property type="entry name" value="Ufd1-like"/>
</dbReference>
<protein>
    <submittedName>
        <fullName evidence="1">Uncharacterized protein</fullName>
    </submittedName>
</protein>
<proteinExistence type="predicted"/>
<dbReference type="GO" id="GO:0031593">
    <property type="term" value="F:polyubiquitin modification-dependent protein binding"/>
    <property type="evidence" value="ECO:0007669"/>
    <property type="project" value="TreeGrafter"/>
</dbReference>
<sequence length="311" mass="34737">MKTKSKGVRRTISEQALEEAVVDGGLVGTSLDPIGFALSGCPNDGTLVDTFIGVVDVPTTVSDNLMIHGPEVRTVMDVDAYHTIHQWTSRTSLAAERFAGVFSVSSDHINDTRRLAVAVTHGLARTAAIMASTYKAYLGVGVGPLSNTTVAFFKHKFGVRLFKLIIKKFLSRVLQFVLPELGAKMIGALWKDEVQSDDVIGIHKASYVFLILLKLKVMMKNLLLERDLLRVKNVTLPKGTYVKLQPYTSDFLNTSDSKAMYRCRRKVGTYIMDVVVYRKWHFLSPVVANMRMYSLTVTCYIYLTHYSTLLK</sequence>
<dbReference type="GO" id="GO:0036503">
    <property type="term" value="P:ERAD pathway"/>
    <property type="evidence" value="ECO:0007669"/>
    <property type="project" value="TreeGrafter"/>
</dbReference>
<dbReference type="PANTHER" id="PTHR12555:SF13">
    <property type="entry name" value="UBIQUITIN RECOGNITION FACTOR IN ER-ASSOCIATED DEGRADATION PROTEIN 1"/>
    <property type="match status" value="1"/>
</dbReference>
<dbReference type="PANTHER" id="PTHR12555">
    <property type="entry name" value="UBIQUITIN FUSION DEGRADATON PROTEIN 1"/>
    <property type="match status" value="1"/>
</dbReference>
<dbReference type="OrthoDB" id="422728at2759"/>
<dbReference type="STRING" id="35608.A0A2U1PRP0"/>